<evidence type="ECO:0000313" key="2">
    <source>
        <dbReference type="Proteomes" id="UP001648503"/>
    </source>
</evidence>
<accession>A0ABQ8F2K0</accession>
<keyword evidence="2" id="KW-1185">Reference proteome</keyword>
<comment type="caution">
    <text evidence="1">The sequence shown here is derived from an EMBL/GenBank/DDBJ whole genome shotgun (WGS) entry which is preliminary data.</text>
</comment>
<protein>
    <recommendedName>
        <fullName evidence="3">DUF659 domain-containing protein</fullName>
    </recommendedName>
</protein>
<organism evidence="1 2">
    <name type="scientific">Batrachochytrium salamandrivorans</name>
    <dbReference type="NCBI Taxonomy" id="1357716"/>
    <lineage>
        <taxon>Eukaryota</taxon>
        <taxon>Fungi</taxon>
        <taxon>Fungi incertae sedis</taxon>
        <taxon>Chytridiomycota</taxon>
        <taxon>Chytridiomycota incertae sedis</taxon>
        <taxon>Chytridiomycetes</taxon>
        <taxon>Rhizophydiales</taxon>
        <taxon>Rhizophydiales incertae sedis</taxon>
        <taxon>Batrachochytrium</taxon>
    </lineage>
</organism>
<gene>
    <name evidence="1" type="ORF">BASA50_009011</name>
</gene>
<dbReference type="Proteomes" id="UP001648503">
    <property type="component" value="Unassembled WGS sequence"/>
</dbReference>
<evidence type="ECO:0000313" key="1">
    <source>
        <dbReference type="EMBL" id="KAH6591010.1"/>
    </source>
</evidence>
<evidence type="ECO:0008006" key="3">
    <source>
        <dbReference type="Google" id="ProtNLM"/>
    </source>
</evidence>
<reference evidence="1 2" key="1">
    <citation type="submission" date="2021-02" db="EMBL/GenBank/DDBJ databases">
        <title>Variation within the Batrachochytrium salamandrivorans European outbreak.</title>
        <authorList>
            <person name="Kelly M."/>
            <person name="Pasmans F."/>
            <person name="Shea T.P."/>
            <person name="Munoz J.F."/>
            <person name="Carranza S."/>
            <person name="Cuomo C.A."/>
            <person name="Martel A."/>
        </authorList>
    </citation>
    <scope>NUCLEOTIDE SEQUENCE [LARGE SCALE GENOMIC DNA]</scope>
    <source>
        <strain evidence="1 2">AMFP18/2</strain>
    </source>
</reference>
<dbReference type="SUPFAM" id="SSF53098">
    <property type="entry name" value="Ribonuclease H-like"/>
    <property type="match status" value="1"/>
</dbReference>
<dbReference type="InterPro" id="IPR012337">
    <property type="entry name" value="RNaseH-like_sf"/>
</dbReference>
<sequence>MSSFHNLTADLPHPAHHDGSQLLPYDDFDYMPGSNFDEDDIISVNPPDVNVVDAPVVRLKPGRPSSDIWTWFTSDTNSHHLNNCNMSRRLINEMKGCDRPDWYVRNKKKCKTVSSSSNAPSSSHQASIKQYAFPKLSVKQKPEGTDHKYIVEDIARVIRKYNSTEFADVVTDNTSTKKKAWTLLREIFPSCYFKGCCSHGIHLLVKDIIAATKTKQAGNTETTYPIDYSFQEMLEFIVDFRDVTKMFHNHRVVKAWLQELKKTTNSRVLVRPAPTRWETIQQMCQRLLDSESHLDTISSARNFIKGTAAQQAERQKVKDIITDDQFVVKLKKALAIMIPLDRLIVKYQSDKVPISEVMPNFHALPKEFKTLLGFHIITQSEFEYLFSVAHARFLFLYETAHGLLYLLDSFLLGEGLPPDIRNDLETALFEIPVDNVIPSSDERKDIIYMQYTNYVIAATREKTHDTPRYKMLKKGSKSLMQY</sequence>
<name>A0ABQ8F2K0_9FUNG</name>
<proteinExistence type="predicted"/>
<dbReference type="EMBL" id="JAFCIX010000418">
    <property type="protein sequence ID" value="KAH6591010.1"/>
    <property type="molecule type" value="Genomic_DNA"/>
</dbReference>